<accession>A0A7J5QKW0</accession>
<protein>
    <submittedName>
        <fullName evidence="1">Uncharacterized protein</fullName>
    </submittedName>
</protein>
<sequence length="73" mass="8684">MKPKDNGLANLHDRKREERGFCCMKLITFLTADGVKEWDEWHGEHLNAARGECKYRTRCPVYRRSKNRTESDK</sequence>
<comment type="caution">
    <text evidence="1">The sequence shown here is derived from an EMBL/GenBank/DDBJ whole genome shotgun (WGS) entry which is preliminary data.</text>
</comment>
<organism evidence="1 2">
    <name type="scientific">Bacteroides xylanisolvens</name>
    <dbReference type="NCBI Taxonomy" id="371601"/>
    <lineage>
        <taxon>Bacteria</taxon>
        <taxon>Pseudomonadati</taxon>
        <taxon>Bacteroidota</taxon>
        <taxon>Bacteroidia</taxon>
        <taxon>Bacteroidales</taxon>
        <taxon>Bacteroidaceae</taxon>
        <taxon>Bacteroides</taxon>
    </lineage>
</organism>
<name>A0A7J5QKW0_9BACE</name>
<gene>
    <name evidence="1" type="ORF">GAZ26_23945</name>
</gene>
<evidence type="ECO:0000313" key="2">
    <source>
        <dbReference type="Proteomes" id="UP000471447"/>
    </source>
</evidence>
<reference evidence="1 2" key="1">
    <citation type="journal article" date="2019" name="Nat. Med.">
        <title>A library of human gut bacterial isolates paired with longitudinal multiomics data enables mechanistic microbiome research.</title>
        <authorList>
            <person name="Poyet M."/>
            <person name="Groussin M."/>
            <person name="Gibbons S.M."/>
            <person name="Avila-Pacheco J."/>
            <person name="Jiang X."/>
            <person name="Kearney S.M."/>
            <person name="Perrotta A.R."/>
            <person name="Berdy B."/>
            <person name="Zhao S."/>
            <person name="Lieberman T.D."/>
            <person name="Swanson P.K."/>
            <person name="Smith M."/>
            <person name="Roesemann S."/>
            <person name="Alexander J.E."/>
            <person name="Rich S.A."/>
            <person name="Livny J."/>
            <person name="Vlamakis H."/>
            <person name="Clish C."/>
            <person name="Bullock K."/>
            <person name="Deik A."/>
            <person name="Scott J."/>
            <person name="Pierce K.A."/>
            <person name="Xavier R.J."/>
            <person name="Alm E.J."/>
        </authorList>
    </citation>
    <scope>NUCLEOTIDE SEQUENCE [LARGE SCALE GENOMIC DNA]</scope>
    <source>
        <strain evidence="1 2">BIOML-A7</strain>
    </source>
</reference>
<dbReference type="Proteomes" id="UP000471447">
    <property type="component" value="Unassembled WGS sequence"/>
</dbReference>
<evidence type="ECO:0000313" key="1">
    <source>
        <dbReference type="EMBL" id="KAB6417604.1"/>
    </source>
</evidence>
<dbReference type="AlphaFoldDB" id="A0A7J5QKW0"/>
<dbReference type="EMBL" id="WDCG01000041">
    <property type="protein sequence ID" value="KAB6417604.1"/>
    <property type="molecule type" value="Genomic_DNA"/>
</dbReference>
<dbReference type="RefSeq" id="WP_048697814.1">
    <property type="nucleotide sequence ID" value="NZ_JBDORN010000077.1"/>
</dbReference>
<proteinExistence type="predicted"/>